<organism evidence="5 6">
    <name type="scientific">Rhodopseudomonas rhenobacensis</name>
    <dbReference type="NCBI Taxonomy" id="87461"/>
    <lineage>
        <taxon>Bacteria</taxon>
        <taxon>Pseudomonadati</taxon>
        <taxon>Pseudomonadota</taxon>
        <taxon>Alphaproteobacteria</taxon>
        <taxon>Hyphomicrobiales</taxon>
        <taxon>Nitrobacteraceae</taxon>
        <taxon>Rhodopseudomonas</taxon>
    </lineage>
</organism>
<evidence type="ECO:0000313" key="5">
    <source>
        <dbReference type="EMBL" id="MBB5047948.1"/>
    </source>
</evidence>
<dbReference type="GO" id="GO:0031956">
    <property type="term" value="F:medium-chain fatty acid-CoA ligase activity"/>
    <property type="evidence" value="ECO:0007669"/>
    <property type="project" value="TreeGrafter"/>
</dbReference>
<dbReference type="InterPro" id="IPR045851">
    <property type="entry name" value="AMP-bd_C_sf"/>
</dbReference>
<feature type="domain" description="AMP-binding enzyme C-terminal" evidence="4">
    <location>
        <begin position="419"/>
        <end position="494"/>
    </location>
</feature>
<dbReference type="Pfam" id="PF00501">
    <property type="entry name" value="AMP-binding"/>
    <property type="match status" value="1"/>
</dbReference>
<comment type="caution">
    <text evidence="5">The sequence shown here is derived from an EMBL/GenBank/DDBJ whole genome shotgun (WGS) entry which is preliminary data.</text>
</comment>
<evidence type="ECO:0000259" key="3">
    <source>
        <dbReference type="Pfam" id="PF00501"/>
    </source>
</evidence>
<accession>A0A7W7Z4N3</accession>
<keyword evidence="6" id="KW-1185">Reference proteome</keyword>
<evidence type="ECO:0000259" key="4">
    <source>
        <dbReference type="Pfam" id="PF13193"/>
    </source>
</evidence>
<evidence type="ECO:0000313" key="6">
    <source>
        <dbReference type="Proteomes" id="UP000542353"/>
    </source>
</evidence>
<gene>
    <name evidence="5" type="ORF">HNR60_002707</name>
</gene>
<protein>
    <submittedName>
        <fullName evidence="5">Acyl-CoA synthetase (AMP-forming)/AMP-acid ligase II</fullName>
    </submittedName>
</protein>
<dbReference type="Gene3D" id="3.30.300.30">
    <property type="match status" value="1"/>
</dbReference>
<dbReference type="InterPro" id="IPR042099">
    <property type="entry name" value="ANL_N_sf"/>
</dbReference>
<dbReference type="AlphaFoldDB" id="A0A7W7Z4N3"/>
<dbReference type="PROSITE" id="PS00455">
    <property type="entry name" value="AMP_BINDING"/>
    <property type="match status" value="1"/>
</dbReference>
<proteinExistence type="inferred from homology"/>
<feature type="domain" description="AMP-dependent synthetase/ligase" evidence="3">
    <location>
        <begin position="8"/>
        <end position="369"/>
    </location>
</feature>
<dbReference type="InterPro" id="IPR020845">
    <property type="entry name" value="AMP-binding_CS"/>
</dbReference>
<dbReference type="Pfam" id="PF13193">
    <property type="entry name" value="AMP-binding_C"/>
    <property type="match status" value="1"/>
</dbReference>
<name>A0A7W7Z4N3_9BRAD</name>
<reference evidence="5 6" key="1">
    <citation type="submission" date="2020-08" db="EMBL/GenBank/DDBJ databases">
        <title>Genomic Encyclopedia of Type Strains, Phase IV (KMG-IV): sequencing the most valuable type-strain genomes for metagenomic binning, comparative biology and taxonomic classification.</title>
        <authorList>
            <person name="Goeker M."/>
        </authorList>
    </citation>
    <scope>NUCLEOTIDE SEQUENCE [LARGE SCALE GENOMIC DNA]</scope>
    <source>
        <strain evidence="5 6">DSM 12706</strain>
    </source>
</reference>
<dbReference type="PANTHER" id="PTHR43201">
    <property type="entry name" value="ACYL-COA SYNTHETASE"/>
    <property type="match status" value="1"/>
</dbReference>
<evidence type="ECO:0000256" key="2">
    <source>
        <dbReference type="ARBA" id="ARBA00022598"/>
    </source>
</evidence>
<dbReference type="PANTHER" id="PTHR43201:SF5">
    <property type="entry name" value="MEDIUM-CHAIN ACYL-COA LIGASE ACSF2, MITOCHONDRIAL"/>
    <property type="match status" value="1"/>
</dbReference>
<keyword evidence="2 5" id="KW-0436">Ligase</keyword>
<dbReference type="RefSeq" id="WP_184258277.1">
    <property type="nucleotide sequence ID" value="NZ_JACHIH010000016.1"/>
</dbReference>
<dbReference type="Gene3D" id="3.40.50.12780">
    <property type="entry name" value="N-terminal domain of ligase-like"/>
    <property type="match status" value="1"/>
</dbReference>
<dbReference type="SUPFAM" id="SSF56801">
    <property type="entry name" value="Acetyl-CoA synthetase-like"/>
    <property type="match status" value="1"/>
</dbReference>
<dbReference type="InterPro" id="IPR025110">
    <property type="entry name" value="AMP-bd_C"/>
</dbReference>
<dbReference type="Proteomes" id="UP000542353">
    <property type="component" value="Unassembled WGS sequence"/>
</dbReference>
<dbReference type="EMBL" id="JACHIH010000016">
    <property type="protein sequence ID" value="MBB5047948.1"/>
    <property type="molecule type" value="Genomic_DNA"/>
</dbReference>
<dbReference type="InterPro" id="IPR000873">
    <property type="entry name" value="AMP-dep_synth/lig_dom"/>
</dbReference>
<sequence length="514" mass="55686">MRLDTILRAQAVRFPDKTALVCGNERIAYRDLERRIAHVASGLRQQGLGAGDRIVVFLNNGVEIVELFYAAFSLGAIVVPVTTRLTSHEVQHICADSQPFAIAFEGPGDAIQGALQANPDALRIAVGTSVDGAFDYARLREAAIAPLPLLSVQSDDAVIMYTSGTTGSPKGAIITHANIVTQHCFINAVEWGISRDDHYLVTTPLAHRTGFARLSNALTLGGTLVVMKKFDPKQTIETIANEQISVIGMVPTVCRMMLPQIEADPEKCASLRRIVVTGEAFPVDLKRRFIALLPQVRLVSFFAMTEVGGVTSLSHEEQFEHAASIGRPTPGVEVRIVDDAGNAVATGEAGELLVRVGEPGRYSVMRGYYNRPEETAKAIEDGWIRTGDVARADDDGYLYIVDRKKDMVLSGGFNIYTKEVELALLANPDVAEAAVIGIPDEIFGEAVVAFVEPQPGQSPTPQSIVEAVRGLVAGYKKPKHVFIVNELPRNSLGKVLKRELRDKVGDLLKEPEAS</sequence>
<comment type="similarity">
    <text evidence="1">Belongs to the ATP-dependent AMP-binding enzyme family.</text>
</comment>
<dbReference type="GO" id="GO:0006631">
    <property type="term" value="P:fatty acid metabolic process"/>
    <property type="evidence" value="ECO:0007669"/>
    <property type="project" value="TreeGrafter"/>
</dbReference>
<evidence type="ECO:0000256" key="1">
    <source>
        <dbReference type="ARBA" id="ARBA00006432"/>
    </source>
</evidence>